<feature type="compositionally biased region" description="Basic and acidic residues" evidence="1">
    <location>
        <begin position="39"/>
        <end position="55"/>
    </location>
</feature>
<reference evidence="2 3" key="1">
    <citation type="submission" date="2019-07" db="EMBL/GenBank/DDBJ databases">
        <title>Whole genome shotgun sequence of Pseudonocardia asaccharolytica NBRC 16224.</title>
        <authorList>
            <person name="Hosoyama A."/>
            <person name="Uohara A."/>
            <person name="Ohji S."/>
            <person name="Ichikawa N."/>
        </authorList>
    </citation>
    <scope>NUCLEOTIDE SEQUENCE [LARGE SCALE GENOMIC DNA]</scope>
    <source>
        <strain evidence="2 3">NBRC 16224</strain>
    </source>
</reference>
<accession>A0A511D3I8</accession>
<sequence length="63" mass="6534">MADTTQDHGATRVVPPADGAVHGYVGTVPDNTPNAAYTHPREEPAAPTKAGDKPKPARATTRT</sequence>
<dbReference type="RefSeq" id="WP_028930585.1">
    <property type="nucleotide sequence ID" value="NZ_AUII01000012.1"/>
</dbReference>
<evidence type="ECO:0000313" key="2">
    <source>
        <dbReference type="EMBL" id="GEL19356.1"/>
    </source>
</evidence>
<dbReference type="Proteomes" id="UP000321328">
    <property type="component" value="Unassembled WGS sequence"/>
</dbReference>
<dbReference type="EMBL" id="BJVI01000035">
    <property type="protein sequence ID" value="GEL19356.1"/>
    <property type="molecule type" value="Genomic_DNA"/>
</dbReference>
<gene>
    <name evidence="2" type="ORF">PA7_31930</name>
</gene>
<proteinExistence type="predicted"/>
<evidence type="ECO:0000313" key="3">
    <source>
        <dbReference type="Proteomes" id="UP000321328"/>
    </source>
</evidence>
<feature type="region of interest" description="Disordered" evidence="1">
    <location>
        <begin position="1"/>
        <end position="63"/>
    </location>
</feature>
<keyword evidence="3" id="KW-1185">Reference proteome</keyword>
<dbReference type="STRING" id="1123024.GCA_000423625_02885"/>
<evidence type="ECO:0000256" key="1">
    <source>
        <dbReference type="SAM" id="MobiDB-lite"/>
    </source>
</evidence>
<protein>
    <submittedName>
        <fullName evidence="2">Uncharacterized protein</fullName>
    </submittedName>
</protein>
<organism evidence="2 3">
    <name type="scientific">Pseudonocardia asaccharolytica DSM 44247 = NBRC 16224</name>
    <dbReference type="NCBI Taxonomy" id="1123024"/>
    <lineage>
        <taxon>Bacteria</taxon>
        <taxon>Bacillati</taxon>
        <taxon>Actinomycetota</taxon>
        <taxon>Actinomycetes</taxon>
        <taxon>Pseudonocardiales</taxon>
        <taxon>Pseudonocardiaceae</taxon>
        <taxon>Pseudonocardia</taxon>
    </lineage>
</organism>
<feature type="compositionally biased region" description="Basic and acidic residues" evidence="1">
    <location>
        <begin position="1"/>
        <end position="10"/>
    </location>
</feature>
<dbReference type="AlphaFoldDB" id="A0A511D3I8"/>
<comment type="caution">
    <text evidence="2">The sequence shown here is derived from an EMBL/GenBank/DDBJ whole genome shotgun (WGS) entry which is preliminary data.</text>
</comment>
<name>A0A511D3I8_9PSEU</name>